<dbReference type="InterPro" id="IPR009057">
    <property type="entry name" value="Homeodomain-like_sf"/>
</dbReference>
<keyword evidence="3" id="KW-1185">Reference proteome</keyword>
<dbReference type="SUPFAM" id="SSF46689">
    <property type="entry name" value="Homeodomain-like"/>
    <property type="match status" value="1"/>
</dbReference>
<dbReference type="EMBL" id="CAKOGL010000064">
    <property type="protein sequence ID" value="CAH2109214.1"/>
    <property type="molecule type" value="Genomic_DNA"/>
</dbReference>
<comment type="caution">
    <text evidence="2">The sequence shown here is derived from an EMBL/GenBank/DDBJ whole genome shotgun (WGS) entry which is preliminary data.</text>
</comment>
<accession>A0AAU9VD82</accession>
<gene>
    <name evidence="2" type="ORF">EEDITHA_LOCUS23073</name>
</gene>
<dbReference type="Pfam" id="PF13384">
    <property type="entry name" value="HTH_23"/>
    <property type="match status" value="1"/>
</dbReference>
<name>A0AAU9VD82_EUPED</name>
<evidence type="ECO:0000256" key="1">
    <source>
        <dbReference type="ARBA" id="ARBA00004123"/>
    </source>
</evidence>
<evidence type="ECO:0000313" key="3">
    <source>
        <dbReference type="Proteomes" id="UP001153954"/>
    </source>
</evidence>
<reference evidence="2" key="1">
    <citation type="submission" date="2022-03" db="EMBL/GenBank/DDBJ databases">
        <authorList>
            <person name="Tunstrom K."/>
        </authorList>
    </citation>
    <scope>NUCLEOTIDE SEQUENCE</scope>
</reference>
<dbReference type="Proteomes" id="UP001153954">
    <property type="component" value="Unassembled WGS sequence"/>
</dbReference>
<evidence type="ECO:0000313" key="2">
    <source>
        <dbReference type="EMBL" id="CAH2109214.1"/>
    </source>
</evidence>
<dbReference type="GO" id="GO:0005634">
    <property type="term" value="C:nucleus"/>
    <property type="evidence" value="ECO:0007669"/>
    <property type="project" value="UniProtKB-SubCell"/>
</dbReference>
<protein>
    <submittedName>
        <fullName evidence="2">Uncharacterized protein</fullName>
    </submittedName>
</protein>
<organism evidence="2 3">
    <name type="scientific">Euphydryas editha</name>
    <name type="common">Edith's checkerspot</name>
    <dbReference type="NCBI Taxonomy" id="104508"/>
    <lineage>
        <taxon>Eukaryota</taxon>
        <taxon>Metazoa</taxon>
        <taxon>Ecdysozoa</taxon>
        <taxon>Arthropoda</taxon>
        <taxon>Hexapoda</taxon>
        <taxon>Insecta</taxon>
        <taxon>Pterygota</taxon>
        <taxon>Neoptera</taxon>
        <taxon>Endopterygota</taxon>
        <taxon>Lepidoptera</taxon>
        <taxon>Glossata</taxon>
        <taxon>Ditrysia</taxon>
        <taxon>Papilionoidea</taxon>
        <taxon>Nymphalidae</taxon>
        <taxon>Nymphalinae</taxon>
        <taxon>Euphydryas</taxon>
    </lineage>
</organism>
<proteinExistence type="predicted"/>
<sequence>MPRRHLSVTEVAQLVTLVKDGYRYQQVGDRLDVSASVVCRAYNRYLETDGYGRQAGKGRRRVTYSPDDRAIIRHFRQEPFVPANKIKKYQQQSGNTPRRLIQDVATRWNSKFYMLQRCVELQELNSAMINVSMEVLTSYEWHICKELCTVFGPCEEVTRGLSSEKCDWEPSHSHNYEPDTKPIFKLYYENQATTEETKCRIIALVVQEQNKALDQNTATVEKNDYSTPIQGINSIKCRFYDSI</sequence>
<comment type="subcellular location">
    <subcellularLocation>
        <location evidence="1">Nucleus</location>
    </subcellularLocation>
</comment>
<dbReference type="SUPFAM" id="SSF53098">
    <property type="entry name" value="Ribonuclease H-like"/>
    <property type="match status" value="1"/>
</dbReference>
<dbReference type="InterPro" id="IPR012337">
    <property type="entry name" value="RNaseH-like_sf"/>
</dbReference>
<dbReference type="AlphaFoldDB" id="A0AAU9VD82"/>